<accession>A0ABY8TWK2</accession>
<keyword evidence="3" id="KW-1185">Reference proteome</keyword>
<evidence type="ECO:0000256" key="1">
    <source>
        <dbReference type="SAM" id="MobiDB-lite"/>
    </source>
</evidence>
<name>A0ABY8TWK2_TETOB</name>
<evidence type="ECO:0000313" key="2">
    <source>
        <dbReference type="EMBL" id="WIA13480.1"/>
    </source>
</evidence>
<feature type="region of interest" description="Disordered" evidence="1">
    <location>
        <begin position="206"/>
        <end position="228"/>
    </location>
</feature>
<dbReference type="Proteomes" id="UP001244341">
    <property type="component" value="Chromosome 4b"/>
</dbReference>
<feature type="region of interest" description="Disordered" evidence="1">
    <location>
        <begin position="297"/>
        <end position="324"/>
    </location>
</feature>
<sequence>MRPASLVQLASAVADLGYLPNGNWLSSLYAATLPALAACSAGPSGSSSSSSSSSSGAGRLQATALTTIQLQVLAGAVVKIGRLRPQIFEGQKPPSGWLTALADASAAALAAAHQDGSLTAGQLSFWGRVMHRLGSLAGEPWPGPGRQWWRQYLAYSQPLLQAATPLQLCGIVEVLAQQRQQRLLGRLPEAWLQAFLQASRALLPGAAPASSSRNVNARGGAWDSASWKHRHSTPAAAVPGAAAAADLVKIGKALVQLGVLPSPEWRAAWLAAVESRDASMTVSWGNTRRWTAASFASMEAEQQQQQEEEGGSKAELAAAGTAADEAARNAADGLSGGGSLSSGSDWAELAGAIAAAGKPWEQQQKQQLPLRGLNHWSATYDDSGSDEDVEELSRSRSTSPSNDPPWFGGRQPWRLLHIVHSPRHGQQLAEQQKYALSSCKRRQLRTATATAPGGAAVLRIAPGPWGDILAVASQAGLHCGHHARPAGAAVQ</sequence>
<proteinExistence type="predicted"/>
<reference evidence="2 3" key="1">
    <citation type="submission" date="2023-05" db="EMBL/GenBank/DDBJ databases">
        <title>A 100% complete, gapless, phased diploid assembly of the Scenedesmus obliquus UTEX 3031 genome.</title>
        <authorList>
            <person name="Biondi T.C."/>
            <person name="Hanschen E.R."/>
            <person name="Kwon T."/>
            <person name="Eng W."/>
            <person name="Kruse C.P.S."/>
            <person name="Koehler S.I."/>
            <person name="Kunde Y."/>
            <person name="Gleasner C.D."/>
            <person name="You Mak K.T."/>
            <person name="Polle J."/>
            <person name="Hovde B.T."/>
            <person name="Starkenburg S.R."/>
        </authorList>
    </citation>
    <scope>NUCLEOTIDE SEQUENCE [LARGE SCALE GENOMIC DNA]</scope>
    <source>
        <strain evidence="2 3">DOE0152z</strain>
    </source>
</reference>
<organism evidence="2 3">
    <name type="scientific">Tetradesmus obliquus</name>
    <name type="common">Green alga</name>
    <name type="synonym">Acutodesmus obliquus</name>
    <dbReference type="NCBI Taxonomy" id="3088"/>
    <lineage>
        <taxon>Eukaryota</taxon>
        <taxon>Viridiplantae</taxon>
        <taxon>Chlorophyta</taxon>
        <taxon>core chlorophytes</taxon>
        <taxon>Chlorophyceae</taxon>
        <taxon>CS clade</taxon>
        <taxon>Sphaeropleales</taxon>
        <taxon>Scenedesmaceae</taxon>
        <taxon>Tetradesmus</taxon>
    </lineage>
</organism>
<protein>
    <submittedName>
        <fullName evidence="2">Uncharacterized protein</fullName>
    </submittedName>
</protein>
<feature type="region of interest" description="Disordered" evidence="1">
    <location>
        <begin position="376"/>
        <end position="408"/>
    </location>
</feature>
<gene>
    <name evidence="2" type="ORF">OEZ85_007058</name>
</gene>
<evidence type="ECO:0000313" key="3">
    <source>
        <dbReference type="Proteomes" id="UP001244341"/>
    </source>
</evidence>
<feature type="compositionally biased region" description="Low complexity" evidence="1">
    <location>
        <begin position="314"/>
        <end position="324"/>
    </location>
</feature>
<dbReference type="EMBL" id="CP126211">
    <property type="protein sequence ID" value="WIA13480.1"/>
    <property type="molecule type" value="Genomic_DNA"/>
</dbReference>